<dbReference type="Proteomes" id="UP000735302">
    <property type="component" value="Unassembled WGS sequence"/>
</dbReference>
<keyword evidence="2" id="KW-1185">Reference proteome</keyword>
<organism evidence="1 2">
    <name type="scientific">Plakobranchus ocellatus</name>
    <dbReference type="NCBI Taxonomy" id="259542"/>
    <lineage>
        <taxon>Eukaryota</taxon>
        <taxon>Metazoa</taxon>
        <taxon>Spiralia</taxon>
        <taxon>Lophotrochozoa</taxon>
        <taxon>Mollusca</taxon>
        <taxon>Gastropoda</taxon>
        <taxon>Heterobranchia</taxon>
        <taxon>Euthyneura</taxon>
        <taxon>Panpulmonata</taxon>
        <taxon>Sacoglossa</taxon>
        <taxon>Placobranchoidea</taxon>
        <taxon>Plakobranchidae</taxon>
        <taxon>Plakobranchus</taxon>
    </lineage>
</organism>
<name>A0AAV4AMB3_9GAST</name>
<evidence type="ECO:0000313" key="1">
    <source>
        <dbReference type="EMBL" id="GFO12296.1"/>
    </source>
</evidence>
<dbReference type="EMBL" id="BLXT01004413">
    <property type="protein sequence ID" value="GFO12296.1"/>
    <property type="molecule type" value="Genomic_DNA"/>
</dbReference>
<gene>
    <name evidence="1" type="ORF">PoB_003880100</name>
</gene>
<accession>A0AAV4AMB3</accession>
<dbReference type="AlphaFoldDB" id="A0AAV4AMB3"/>
<protein>
    <submittedName>
        <fullName evidence="1">Uncharacterized protein</fullName>
    </submittedName>
</protein>
<comment type="caution">
    <text evidence="1">The sequence shown here is derived from an EMBL/GenBank/DDBJ whole genome shotgun (WGS) entry which is preliminary data.</text>
</comment>
<evidence type="ECO:0000313" key="2">
    <source>
        <dbReference type="Proteomes" id="UP000735302"/>
    </source>
</evidence>
<reference evidence="1 2" key="1">
    <citation type="journal article" date="2021" name="Elife">
        <title>Chloroplast acquisition without the gene transfer in kleptoplastic sea slugs, Plakobranchus ocellatus.</title>
        <authorList>
            <person name="Maeda T."/>
            <person name="Takahashi S."/>
            <person name="Yoshida T."/>
            <person name="Shimamura S."/>
            <person name="Takaki Y."/>
            <person name="Nagai Y."/>
            <person name="Toyoda A."/>
            <person name="Suzuki Y."/>
            <person name="Arimoto A."/>
            <person name="Ishii H."/>
            <person name="Satoh N."/>
            <person name="Nishiyama T."/>
            <person name="Hasebe M."/>
            <person name="Maruyama T."/>
            <person name="Minagawa J."/>
            <person name="Obokata J."/>
            <person name="Shigenobu S."/>
        </authorList>
    </citation>
    <scope>NUCLEOTIDE SEQUENCE [LARGE SCALE GENOMIC DNA]</scope>
</reference>
<sequence length="91" mass="10716">MWKTVPGKTLTFCASRDFSSANPCLNRGLDRCNQYYSVKCNQWGEAAYAHLQNYFLVHEILKPLSPCIRSMMRCRRKKRKKECERRVIALV</sequence>
<proteinExistence type="predicted"/>